<dbReference type="Proteomes" id="UP000030635">
    <property type="component" value="Chromosome"/>
</dbReference>
<name>A0A0A7FZD1_9CLOT</name>
<dbReference type="HOGENOM" id="CLU_138399_0_0_9"/>
<sequence length="146" mass="16600">MNEKSTSELLDILKDTKNIEEFEEYLNSIDTIKYTDFSKYILEKCAEKGIKKSKLIADADINRTYGYQILNGDKKPSRDKIIKLCISAKLNLEETERALALAKVGKLYAKNVRDSAIIFAINKGLNVLDTNEFLYNLAESFAFGDE</sequence>
<organism evidence="1 2">
    <name type="scientific">Clostridium baratii str. Sullivan</name>
    <dbReference type="NCBI Taxonomy" id="1415775"/>
    <lineage>
        <taxon>Bacteria</taxon>
        <taxon>Bacillati</taxon>
        <taxon>Bacillota</taxon>
        <taxon>Clostridia</taxon>
        <taxon>Eubacteriales</taxon>
        <taxon>Clostridiaceae</taxon>
        <taxon>Clostridium</taxon>
    </lineage>
</organism>
<protein>
    <recommendedName>
        <fullName evidence="3">XRE family transcriptional regulator</fullName>
    </recommendedName>
</protein>
<gene>
    <name evidence="1" type="ORF">U729_2947</name>
</gene>
<dbReference type="OrthoDB" id="3233490at2"/>
<dbReference type="EMBL" id="CP006905">
    <property type="protein sequence ID" value="AIY84932.1"/>
    <property type="molecule type" value="Genomic_DNA"/>
</dbReference>
<dbReference type="eggNOG" id="ENOG5032ZVG">
    <property type="taxonomic scope" value="Bacteria"/>
</dbReference>
<dbReference type="RefSeq" id="WP_052139599.1">
    <property type="nucleotide sequence ID" value="NZ_CP006905.1"/>
</dbReference>
<dbReference type="KEGG" id="cbv:U729_2947"/>
<accession>A0A0A7FZD1</accession>
<proteinExistence type="predicted"/>
<evidence type="ECO:0000313" key="1">
    <source>
        <dbReference type="EMBL" id="AIY84932.1"/>
    </source>
</evidence>
<evidence type="ECO:0008006" key="3">
    <source>
        <dbReference type="Google" id="ProtNLM"/>
    </source>
</evidence>
<dbReference type="STRING" id="1561.NPD11_80"/>
<keyword evidence="2" id="KW-1185">Reference proteome</keyword>
<reference evidence="1 2" key="1">
    <citation type="journal article" date="2015" name="Infect. Genet. Evol.">
        <title>Genomic sequences of six botulinum neurotoxin-producing strains representing three clostridial species illustrate the mobility and diversity of botulinum neurotoxin genes.</title>
        <authorList>
            <person name="Smith T.J."/>
            <person name="Hill K.K."/>
            <person name="Xie G."/>
            <person name="Foley B.T."/>
            <person name="Williamson C.H."/>
            <person name="Foster J.T."/>
            <person name="Johnson S.L."/>
            <person name="Chertkov O."/>
            <person name="Teshima H."/>
            <person name="Gibbons H.S."/>
            <person name="Johnsky L.A."/>
            <person name="Karavis M.A."/>
            <person name="Smith L.A."/>
        </authorList>
    </citation>
    <scope>NUCLEOTIDE SEQUENCE [LARGE SCALE GENOMIC DNA]</scope>
    <source>
        <strain evidence="1">Sullivan</strain>
    </source>
</reference>
<dbReference type="AlphaFoldDB" id="A0A0A7FZD1"/>
<evidence type="ECO:0000313" key="2">
    <source>
        <dbReference type="Proteomes" id="UP000030635"/>
    </source>
</evidence>